<evidence type="ECO:0000313" key="2">
    <source>
        <dbReference type="Proteomes" id="UP000008975"/>
    </source>
</evidence>
<organism evidence="1 2">
    <name type="scientific">Microbacterium testaceum (strain StLB037)</name>
    <dbReference type="NCBI Taxonomy" id="979556"/>
    <lineage>
        <taxon>Bacteria</taxon>
        <taxon>Bacillati</taxon>
        <taxon>Actinomycetota</taxon>
        <taxon>Actinomycetes</taxon>
        <taxon>Micrococcales</taxon>
        <taxon>Microbacteriaceae</taxon>
        <taxon>Microbacterium</taxon>
    </lineage>
</organism>
<gene>
    <name evidence="1" type="ordered locus">MTES_1665</name>
</gene>
<dbReference type="AlphaFoldDB" id="E8NAH3"/>
<sequence>MPSALPAPVTMAMSVESDMGALSRTGDGGATLVNALHYIGAGRRHGAFTVDSAPEAMTRRDE</sequence>
<dbReference type="EMBL" id="AP012052">
    <property type="protein sequence ID" value="BAJ74629.1"/>
    <property type="molecule type" value="Genomic_DNA"/>
</dbReference>
<evidence type="ECO:0000313" key="1">
    <source>
        <dbReference type="EMBL" id="BAJ74629.1"/>
    </source>
</evidence>
<name>E8NAH3_MICTS</name>
<reference evidence="1 2" key="1">
    <citation type="journal article" date="2011" name="J. Bacteriol.">
        <title>Genome sequence of Microbacterium testaceum StLB037, an N-acylhomoserine lactone-degrading bacterium isolated from potato leaves.</title>
        <authorList>
            <person name="Morohoshi T."/>
            <person name="Wang W.-Z."/>
            <person name="Someya N."/>
            <person name="Ikeda T."/>
        </authorList>
    </citation>
    <scope>NUCLEOTIDE SEQUENCE [LARGE SCALE GENOMIC DNA]</scope>
    <source>
        <strain evidence="1 2">StLB037</strain>
    </source>
</reference>
<proteinExistence type="predicted"/>
<dbReference type="KEGG" id="mts:MTES_1665"/>
<protein>
    <submittedName>
        <fullName evidence="1">Uncharacterized protein</fullName>
    </submittedName>
</protein>
<dbReference type="Proteomes" id="UP000008975">
    <property type="component" value="Chromosome"/>
</dbReference>
<dbReference type="STRING" id="979556.MTES_1665"/>
<dbReference type="HOGENOM" id="CLU_2899233_0_0_11"/>
<reference key="2">
    <citation type="submission" date="2011-02" db="EMBL/GenBank/DDBJ databases">
        <title>Genome sequence of Microbacterium testaceum StLB037.</title>
        <authorList>
            <person name="Morohoshi T."/>
            <person name="Wang W.Z."/>
            <person name="Someya N."/>
            <person name="Ikeda T."/>
        </authorList>
    </citation>
    <scope>NUCLEOTIDE SEQUENCE</scope>
    <source>
        <strain>StLB037</strain>
    </source>
</reference>
<accession>E8NAH3</accession>